<accession>A0A8J7MV21</accession>
<evidence type="ECO:0000313" key="1">
    <source>
        <dbReference type="EMBL" id="MBL4929605.1"/>
    </source>
</evidence>
<sequence length="336" mass="36240">MARVVLHIGTHKTATTTLQETFRLNAGHLARHGLIYPQIDARHSGHHGLVTDWNPLPAVYHLPGGSVAALRGIAAAHAAGEATVLLSSEEFSRGAKGTCVDFAAVRAALAGFDRIEVVCVLREQWRFLQSVYVEVSKTRPPRRPPDLLAEALAGDMTEGLWLDYNLLYDHLLTAFAPEEISFLDFDQAVRAEGGIVGHLLAHLGCAPGPLQMAVEGQANRSAPPLPVWGANLIAEPYAAPDWLVQAMLGGFEAETGRLASAGCLWSRAEMLRLLAYAAPRNARLAARLAPMQPGFAVTASAPPPDAIHREDISPGFWMRGARWMFAAQGRKTMQAA</sequence>
<protein>
    <submittedName>
        <fullName evidence="1">Uncharacterized protein</fullName>
    </submittedName>
</protein>
<dbReference type="InterPro" id="IPR027417">
    <property type="entry name" value="P-loop_NTPase"/>
</dbReference>
<dbReference type="EMBL" id="JAESVP010000009">
    <property type="protein sequence ID" value="MBL4929605.1"/>
    <property type="molecule type" value="Genomic_DNA"/>
</dbReference>
<keyword evidence="2" id="KW-1185">Reference proteome</keyword>
<evidence type="ECO:0000313" key="2">
    <source>
        <dbReference type="Proteomes" id="UP000619033"/>
    </source>
</evidence>
<dbReference type="SUPFAM" id="SSF52540">
    <property type="entry name" value="P-loop containing nucleoside triphosphate hydrolases"/>
    <property type="match status" value="1"/>
</dbReference>
<proteinExistence type="predicted"/>
<organism evidence="1 2">
    <name type="scientific">Fuscibacter oryzae</name>
    <dbReference type="NCBI Taxonomy" id="2803939"/>
    <lineage>
        <taxon>Bacteria</taxon>
        <taxon>Pseudomonadati</taxon>
        <taxon>Pseudomonadota</taxon>
        <taxon>Alphaproteobacteria</taxon>
        <taxon>Rhodobacterales</taxon>
        <taxon>Paracoccaceae</taxon>
        <taxon>Fuscibacter</taxon>
    </lineage>
</organism>
<gene>
    <name evidence="1" type="ORF">JI744_15980</name>
</gene>
<reference evidence="1" key="1">
    <citation type="submission" date="2021-01" db="EMBL/GenBank/DDBJ databases">
        <title>Genome seq and assembly of Tabrizicola sp. KVB23.</title>
        <authorList>
            <person name="Chhetri G."/>
        </authorList>
    </citation>
    <scope>NUCLEOTIDE SEQUENCE</scope>
    <source>
        <strain evidence="1">KVB23</strain>
    </source>
</reference>
<name>A0A8J7MV21_9RHOB</name>
<dbReference type="Proteomes" id="UP000619033">
    <property type="component" value="Unassembled WGS sequence"/>
</dbReference>
<comment type="caution">
    <text evidence="1">The sequence shown here is derived from an EMBL/GenBank/DDBJ whole genome shotgun (WGS) entry which is preliminary data.</text>
</comment>
<dbReference type="RefSeq" id="WP_202662147.1">
    <property type="nucleotide sequence ID" value="NZ_JAESVP010000009.1"/>
</dbReference>
<dbReference type="AlphaFoldDB" id="A0A8J7MV21"/>